<keyword evidence="5" id="KW-0496">Mitochondrion</keyword>
<proteinExistence type="inferred from homology"/>
<dbReference type="PANTHER" id="PTHR14097:SF7">
    <property type="entry name" value="OXIDOREDUCTASE HTATIP2"/>
    <property type="match status" value="1"/>
</dbReference>
<dbReference type="FunFam" id="3.40.50.720:FF:000366">
    <property type="entry name" value="Protein FMP52, mitochondrial"/>
    <property type="match status" value="1"/>
</dbReference>
<sequence length="225" mass="24273">MSALILGATGLCGSSFLKNAVSSNQFAEVFTISRRELPPDLQVKQIVEADSSKWAELFPKDDVRYYFSALGTTRAAAGSMENFYKIDHDLNLEVARAAKANGCTTMVLVSSIGSNERSMLPYFKVKGEVERDIVALDFDHTIILRPGTLLGRKKSKGMLEGIGSWVGNAVYKTCLQSMAGYPVYGEDVGKVGVHLALQATADDSKAPKVQIVSSSEIIEVASKLG</sequence>
<keyword evidence="4" id="KW-0809">Transit peptide</keyword>
<dbReference type="EMBL" id="HG316465">
    <property type="protein sequence ID" value="CDF91611.1"/>
    <property type="molecule type" value="Genomic_DNA"/>
</dbReference>
<dbReference type="Gene3D" id="3.40.50.720">
    <property type="entry name" value="NAD(P)-binding Rossmann-like Domain"/>
    <property type="match status" value="1"/>
</dbReference>
<keyword evidence="10" id="KW-1185">Reference proteome</keyword>
<organism evidence="9 10">
    <name type="scientific">Zygosaccharomyces bailii (strain CLIB 213 / ATCC 58445 / CBS 680 / BCRC 21525 / NBRC 1098 / NCYC 1416 / NRRL Y-2227)</name>
    <dbReference type="NCBI Taxonomy" id="1333698"/>
    <lineage>
        <taxon>Eukaryota</taxon>
        <taxon>Fungi</taxon>
        <taxon>Dikarya</taxon>
        <taxon>Ascomycota</taxon>
        <taxon>Saccharomycotina</taxon>
        <taxon>Saccharomycetes</taxon>
        <taxon>Saccharomycetales</taxon>
        <taxon>Saccharomycetaceae</taxon>
        <taxon>Zygosaccharomyces</taxon>
    </lineage>
</organism>
<evidence type="ECO:0000256" key="2">
    <source>
        <dbReference type="ARBA" id="ARBA00006617"/>
    </source>
</evidence>
<evidence type="ECO:0000256" key="1">
    <source>
        <dbReference type="ARBA" id="ARBA00004450"/>
    </source>
</evidence>
<name>A0A8J2X514_ZYGB2</name>
<dbReference type="InterPro" id="IPR014843">
    <property type="entry name" value="Him1/Fmp52"/>
</dbReference>
<evidence type="ECO:0000256" key="5">
    <source>
        <dbReference type="ARBA" id="ARBA00023128"/>
    </source>
</evidence>
<comment type="subcellular location">
    <subcellularLocation>
        <location evidence="1">Mitochondrion outer membrane</location>
        <topology evidence="1">Peripheral membrane protein</topology>
    </subcellularLocation>
</comment>
<evidence type="ECO:0000256" key="8">
    <source>
        <dbReference type="ARBA" id="ARBA00074024"/>
    </source>
</evidence>
<evidence type="ECO:0000313" key="9">
    <source>
        <dbReference type="EMBL" id="CDF91611.1"/>
    </source>
</evidence>
<comment type="similarity">
    <text evidence="2">Belongs to the FMP52 family.</text>
</comment>
<evidence type="ECO:0000256" key="6">
    <source>
        <dbReference type="ARBA" id="ARBA00023136"/>
    </source>
</evidence>
<dbReference type="PANTHER" id="PTHR14097">
    <property type="entry name" value="OXIDOREDUCTASE HTATIP2"/>
    <property type="match status" value="1"/>
</dbReference>
<dbReference type="Proteomes" id="UP000019375">
    <property type="component" value="Unassembled WGS sequence"/>
</dbReference>
<dbReference type="AlphaFoldDB" id="A0A8J2X514"/>
<dbReference type="Pfam" id="PF08732">
    <property type="entry name" value="HIM1"/>
    <property type="match status" value="1"/>
</dbReference>
<dbReference type="OrthoDB" id="430436at2759"/>
<dbReference type="SUPFAM" id="SSF51735">
    <property type="entry name" value="NAD(P)-binding Rossmann-fold domains"/>
    <property type="match status" value="1"/>
</dbReference>
<evidence type="ECO:0000256" key="7">
    <source>
        <dbReference type="ARBA" id="ARBA00071738"/>
    </source>
</evidence>
<keyword evidence="3" id="KW-1000">Mitochondrion outer membrane</keyword>
<gene>
    <name evidence="9" type="ORF">BN860_02916g</name>
</gene>
<evidence type="ECO:0000256" key="4">
    <source>
        <dbReference type="ARBA" id="ARBA00022946"/>
    </source>
</evidence>
<evidence type="ECO:0000313" key="10">
    <source>
        <dbReference type="Proteomes" id="UP000019375"/>
    </source>
</evidence>
<reference evidence="10" key="1">
    <citation type="journal article" date="2013" name="Genome Announc.">
        <title>Genome sequence of the food spoilage yeast Zygosaccharomyces bailii CLIB 213(T).</title>
        <authorList>
            <person name="Galeote V."/>
            <person name="Bigey F."/>
            <person name="Devillers H."/>
            <person name="Neuveglise C."/>
            <person name="Dequin S."/>
        </authorList>
    </citation>
    <scope>NUCLEOTIDE SEQUENCE [LARGE SCALE GENOMIC DNA]</scope>
    <source>
        <strain evidence="10">CLIB 213 / ATCC 58445 / CBS 680 / CCRC 21525 / NBRC 1098 / NCYC 1416 / NRRL Y-2227</strain>
    </source>
</reference>
<accession>A0A8J2X514</accession>
<evidence type="ECO:0000256" key="3">
    <source>
        <dbReference type="ARBA" id="ARBA00022787"/>
    </source>
</evidence>
<dbReference type="GO" id="GO:0051170">
    <property type="term" value="P:import into nucleus"/>
    <property type="evidence" value="ECO:0007669"/>
    <property type="project" value="TreeGrafter"/>
</dbReference>
<dbReference type="GO" id="GO:0005741">
    <property type="term" value="C:mitochondrial outer membrane"/>
    <property type="evidence" value="ECO:0007669"/>
    <property type="project" value="UniProtKB-SubCell"/>
</dbReference>
<dbReference type="InterPro" id="IPR036291">
    <property type="entry name" value="NAD(P)-bd_dom_sf"/>
</dbReference>
<keyword evidence="6" id="KW-0472">Membrane</keyword>
<protein>
    <recommendedName>
        <fullName evidence="8">Protein FMP52, mitochondrial</fullName>
    </recommendedName>
    <alternativeName>
        <fullName evidence="7">Protein fmp52, mitochondrial</fullName>
    </alternativeName>
</protein>